<accession>A0ABV6CQ11</accession>
<organism evidence="1 2">
    <name type="scientific">Novosphingobium soli</name>
    <dbReference type="NCBI Taxonomy" id="574956"/>
    <lineage>
        <taxon>Bacteria</taxon>
        <taxon>Pseudomonadati</taxon>
        <taxon>Pseudomonadota</taxon>
        <taxon>Alphaproteobacteria</taxon>
        <taxon>Sphingomonadales</taxon>
        <taxon>Sphingomonadaceae</taxon>
        <taxon>Novosphingobium</taxon>
    </lineage>
</organism>
<gene>
    <name evidence="1" type="ORF">ACFFJC_00870</name>
</gene>
<dbReference type="EMBL" id="JBHLWK010000001">
    <property type="protein sequence ID" value="MFC0202818.1"/>
    <property type="molecule type" value="Genomic_DNA"/>
</dbReference>
<keyword evidence="2" id="KW-1185">Reference proteome</keyword>
<dbReference type="Proteomes" id="UP001589798">
    <property type="component" value="Unassembled WGS sequence"/>
</dbReference>
<protein>
    <recommendedName>
        <fullName evidence="3">Sel1 repeat family protein</fullName>
    </recommendedName>
</protein>
<dbReference type="RefSeq" id="WP_379485713.1">
    <property type="nucleotide sequence ID" value="NZ_JBHLWK010000001.1"/>
</dbReference>
<evidence type="ECO:0008006" key="3">
    <source>
        <dbReference type="Google" id="ProtNLM"/>
    </source>
</evidence>
<proteinExistence type="predicted"/>
<comment type="caution">
    <text evidence="1">The sequence shown here is derived from an EMBL/GenBank/DDBJ whole genome shotgun (WGS) entry which is preliminary data.</text>
</comment>
<reference evidence="1 2" key="1">
    <citation type="submission" date="2024-09" db="EMBL/GenBank/DDBJ databases">
        <authorList>
            <person name="Sun Q."/>
            <person name="Mori K."/>
        </authorList>
    </citation>
    <scope>NUCLEOTIDE SEQUENCE [LARGE SCALE GENOMIC DNA]</scope>
    <source>
        <strain evidence="1 2">CCM 7706</strain>
    </source>
</reference>
<sequence>MIALSPLLAACPSVASADTPRELLTTAAFQTTDKGRALALIGQAIAGSERILTTRPRDREATLQRAIAIGYRGKLTRSRSDVRASLEQFERLAAEDARDPEAQMVIAGWHLGAIDQLGSLLARTALGAKAKVGETALNRAVTLGGHRAFYPGMAALLQIRNDHADVARARRWAEAAAAAQTPSVLDMQMKRAALAILPALQANDGKKAAMLARKLLPFGRLPD</sequence>
<evidence type="ECO:0000313" key="2">
    <source>
        <dbReference type="Proteomes" id="UP001589798"/>
    </source>
</evidence>
<name>A0ABV6CQ11_9SPHN</name>
<evidence type="ECO:0000313" key="1">
    <source>
        <dbReference type="EMBL" id="MFC0202818.1"/>
    </source>
</evidence>